<gene>
    <name evidence="1" type="ORF">SDC9_192941</name>
</gene>
<accession>A0A645IAL5</accession>
<proteinExistence type="predicted"/>
<dbReference type="AlphaFoldDB" id="A0A645IAL5"/>
<organism evidence="1">
    <name type="scientific">bioreactor metagenome</name>
    <dbReference type="NCBI Taxonomy" id="1076179"/>
    <lineage>
        <taxon>unclassified sequences</taxon>
        <taxon>metagenomes</taxon>
        <taxon>ecological metagenomes</taxon>
    </lineage>
</organism>
<reference evidence="1" key="1">
    <citation type="submission" date="2019-08" db="EMBL/GenBank/DDBJ databases">
        <authorList>
            <person name="Kucharzyk K."/>
            <person name="Murdoch R.W."/>
            <person name="Higgins S."/>
            <person name="Loffler F."/>
        </authorList>
    </citation>
    <scope>NUCLEOTIDE SEQUENCE</scope>
</reference>
<comment type="caution">
    <text evidence="1">The sequence shown here is derived from an EMBL/GenBank/DDBJ whole genome shotgun (WGS) entry which is preliminary data.</text>
</comment>
<evidence type="ECO:0000313" key="1">
    <source>
        <dbReference type="EMBL" id="MPN45374.1"/>
    </source>
</evidence>
<dbReference type="EMBL" id="VSSQ01105213">
    <property type="protein sequence ID" value="MPN45374.1"/>
    <property type="molecule type" value="Genomic_DNA"/>
</dbReference>
<sequence length="176" mass="18557">MIAPQILSTGPRQVQPFGLPEDHACADERVDQQAVPGCQNLLIACRTRTTVADRLQHRDDVGQSSRMRQPVQLQGRQPTAVGGCMGAARQVATIGHMEDALGKAGVLAEVFVEKLWAPQVVGAFDMLTGLVVGVGVEAGGEPAAGQQHLIGQPADDTARHPFEDLSLLGAVIGYCT</sequence>
<protein>
    <submittedName>
        <fullName evidence="1">Uncharacterized protein</fullName>
    </submittedName>
</protein>
<name>A0A645IAL5_9ZZZZ</name>